<dbReference type="RefSeq" id="WP_015071996.1">
    <property type="nucleotide sequence ID" value="NZ_CP013126.1"/>
</dbReference>
<evidence type="ECO:0000313" key="3">
    <source>
        <dbReference type="EMBL" id="AMS05667.1"/>
    </source>
</evidence>
<dbReference type="GeneID" id="88084482"/>
<dbReference type="AlphaFoldDB" id="A0A142KHS9"/>
<evidence type="ECO:0000313" key="5">
    <source>
        <dbReference type="Proteomes" id="UP000075221"/>
    </source>
</evidence>
<evidence type="ECO:0000259" key="2">
    <source>
        <dbReference type="Pfam" id="PF05076"/>
    </source>
</evidence>
<dbReference type="Pfam" id="PF05076">
    <property type="entry name" value="SUFU"/>
    <property type="match status" value="1"/>
</dbReference>
<name>A0A142KHS9_9ACTN</name>
<accession>A0A142KHS9</accession>
<dbReference type="OrthoDB" id="8479146at2"/>
<evidence type="ECO:0000313" key="6">
    <source>
        <dbReference type="Proteomes" id="UP000178666"/>
    </source>
</evidence>
<protein>
    <submittedName>
        <fullName evidence="3">Suppressor of fused protein</fullName>
    </submittedName>
</protein>
<sequence>MTNDDHMDAARLPGGFVPGPIDPEELPADVAVPETLPPTGPAVVGAAVGSIGGTPNVEGMVDAAGDNRVDVLTCADAPAPGWTTWSTVTLHARPNELPMADGTKLDVRVELMAVGMPGSDVMGKILGSCAFAVLQDGWMMAPGVVYGDVVSLYDDKATTPHIMWSHPFTAGDLGAVEIDDDLKVHWLMAVPITEAERTFLEQNDYEALAQLLDSHQVNYTDMHRESVV</sequence>
<keyword evidence="6" id="KW-1185">Reference proteome</keyword>
<dbReference type="EMBL" id="CP014352">
    <property type="protein sequence ID" value="AMS05667.1"/>
    <property type="molecule type" value="Genomic_DNA"/>
</dbReference>
<reference evidence="4 6" key="1">
    <citation type="journal article" date="2016" name="Plant Dis.">
        <title>Improved production of propionic acid using genome shuffling.</title>
        <authorList>
            <person name="Luna-Flores C.H."/>
            <person name="Palfreyman R.W."/>
            <person name="Kromer J.O."/>
            <person name="Nielsen L.K."/>
            <person name="Marcellin E."/>
        </authorList>
    </citation>
    <scope>NUCLEOTIDE SEQUENCE [LARGE SCALE GENOMIC DNA]</scope>
    <source>
        <strain evidence="4 6">F3E8</strain>
    </source>
</reference>
<evidence type="ECO:0000313" key="4">
    <source>
        <dbReference type="EMBL" id="AOZ47135.1"/>
    </source>
</evidence>
<dbReference type="Proteomes" id="UP000075221">
    <property type="component" value="Chromosome"/>
</dbReference>
<dbReference type="InterPro" id="IPR020941">
    <property type="entry name" value="SUFU-like_domain"/>
</dbReference>
<feature type="domain" description="Suppressor of fused-like" evidence="2">
    <location>
        <begin position="65"/>
        <end position="225"/>
    </location>
</feature>
<reference evidence="3 5" key="2">
    <citation type="submission" date="2016-02" db="EMBL/GenBank/DDBJ databases">
        <title>Complete Genome Sequence of Propionibacterium acidipropionici ATCC 55737.</title>
        <authorList>
            <person name="Luna Flores C.H."/>
            <person name="Nielsen L.K."/>
            <person name="Marcellin E."/>
        </authorList>
    </citation>
    <scope>NUCLEOTIDE SEQUENCE [LARGE SCALE GENOMIC DNA]</scope>
    <source>
        <strain evidence="3 5">ATCC 55737</strain>
    </source>
</reference>
<gene>
    <name evidence="4" type="ORF">A8L58_11045</name>
    <name evidence="3" type="ORF">AXH35_09605</name>
</gene>
<feature type="region of interest" description="Disordered" evidence="1">
    <location>
        <begin position="1"/>
        <end position="20"/>
    </location>
</feature>
<evidence type="ECO:0000256" key="1">
    <source>
        <dbReference type="SAM" id="MobiDB-lite"/>
    </source>
</evidence>
<proteinExistence type="predicted"/>
<organism evidence="3 5">
    <name type="scientific">Acidipropionibacterium acidipropionici</name>
    <dbReference type="NCBI Taxonomy" id="1748"/>
    <lineage>
        <taxon>Bacteria</taxon>
        <taxon>Bacillati</taxon>
        <taxon>Actinomycetota</taxon>
        <taxon>Actinomycetes</taxon>
        <taxon>Propionibacteriales</taxon>
        <taxon>Propionibacteriaceae</taxon>
        <taxon>Acidipropionibacterium</taxon>
    </lineage>
</organism>
<dbReference type="EMBL" id="CP015970">
    <property type="protein sequence ID" value="AOZ47135.1"/>
    <property type="molecule type" value="Genomic_DNA"/>
</dbReference>
<dbReference type="Proteomes" id="UP000178666">
    <property type="component" value="Chromosome"/>
</dbReference>
<dbReference type="KEGG" id="aaci:ASQ49_05495"/>
<dbReference type="OMA" id="LANCIFH"/>